<dbReference type="GO" id="GO:0032981">
    <property type="term" value="P:mitochondrial respiratory chain complex I assembly"/>
    <property type="evidence" value="ECO:0007669"/>
    <property type="project" value="InterPro"/>
</dbReference>
<evidence type="ECO:0000313" key="10">
    <source>
        <dbReference type="EMBL" id="KHJ93558.1"/>
    </source>
</evidence>
<proteinExistence type="inferred from homology"/>
<keyword evidence="4 9" id="KW-1133">Transmembrane helix</keyword>
<keyword evidence="11" id="KW-1185">Reference proteome</keyword>
<evidence type="ECO:0000256" key="2">
    <source>
        <dbReference type="ARBA" id="ARBA00008444"/>
    </source>
</evidence>
<evidence type="ECO:0000256" key="7">
    <source>
        <dbReference type="ARBA" id="ARBA00041344"/>
    </source>
</evidence>
<evidence type="ECO:0000256" key="5">
    <source>
        <dbReference type="ARBA" id="ARBA00023136"/>
    </source>
</evidence>
<feature type="transmembrane region" description="Helical" evidence="9">
    <location>
        <begin position="838"/>
        <end position="857"/>
    </location>
</feature>
<feature type="compositionally biased region" description="Polar residues" evidence="8">
    <location>
        <begin position="656"/>
        <end position="665"/>
    </location>
</feature>
<dbReference type="PANTHER" id="PTHR13002:SF1">
    <property type="entry name" value="COMPLEX I ASSEMBLY FACTOR TIMMDC1, MITOCHONDRIAL"/>
    <property type="match status" value="1"/>
</dbReference>
<feature type="transmembrane region" description="Helical" evidence="9">
    <location>
        <begin position="808"/>
        <end position="831"/>
    </location>
</feature>
<accession>A0A0B1T7M5</accession>
<dbReference type="Proteomes" id="UP000053660">
    <property type="component" value="Unassembled WGS sequence"/>
</dbReference>
<reference evidence="10 11" key="1">
    <citation type="submission" date="2014-03" db="EMBL/GenBank/DDBJ databases">
        <title>Draft genome of the hookworm Oesophagostomum dentatum.</title>
        <authorList>
            <person name="Mitreva M."/>
        </authorList>
    </citation>
    <scope>NUCLEOTIDE SEQUENCE [LARGE SCALE GENOMIC DNA]</scope>
    <source>
        <strain evidence="10 11">OD-Hann</strain>
    </source>
</reference>
<feature type="region of interest" description="Disordered" evidence="8">
    <location>
        <begin position="700"/>
        <end position="722"/>
    </location>
</feature>
<comment type="similarity">
    <text evidence="2">Belongs to the Tim17/Tim22/Tim23 family.</text>
</comment>
<evidence type="ECO:0000256" key="8">
    <source>
        <dbReference type="SAM" id="MobiDB-lite"/>
    </source>
</evidence>
<keyword evidence="3 9" id="KW-0812">Transmembrane</keyword>
<dbReference type="AlphaFoldDB" id="A0A0B1T7M5"/>
<protein>
    <recommendedName>
        <fullName evidence="6">Complex I assembly factor TIMMDC1, mitochondrial</fullName>
    </recommendedName>
    <alternativeName>
        <fullName evidence="7">Translocase of inner mitochondrial membrane domain-containing protein 1</fullName>
    </alternativeName>
</protein>
<feature type="region of interest" description="Disordered" evidence="8">
    <location>
        <begin position="625"/>
        <end position="665"/>
    </location>
</feature>
<feature type="transmembrane region" description="Helical" evidence="9">
    <location>
        <begin position="863"/>
        <end position="883"/>
    </location>
</feature>
<gene>
    <name evidence="10" type="ORF">OESDEN_06528</name>
</gene>
<evidence type="ECO:0000256" key="3">
    <source>
        <dbReference type="ARBA" id="ARBA00022692"/>
    </source>
</evidence>
<dbReference type="PANTHER" id="PTHR13002">
    <property type="entry name" value="C3ORF1 PROTEIN-RELATED"/>
    <property type="match status" value="1"/>
</dbReference>
<dbReference type="EMBL" id="KN550711">
    <property type="protein sequence ID" value="KHJ93558.1"/>
    <property type="molecule type" value="Genomic_DNA"/>
</dbReference>
<name>A0A0B1T7M5_OESDE</name>
<dbReference type="GO" id="GO:0016020">
    <property type="term" value="C:membrane"/>
    <property type="evidence" value="ECO:0007669"/>
    <property type="project" value="UniProtKB-SubCell"/>
</dbReference>
<dbReference type="OrthoDB" id="5826189at2759"/>
<organism evidence="10 11">
    <name type="scientific">Oesophagostomum dentatum</name>
    <name type="common">Nodular worm</name>
    <dbReference type="NCBI Taxonomy" id="61180"/>
    <lineage>
        <taxon>Eukaryota</taxon>
        <taxon>Metazoa</taxon>
        <taxon>Ecdysozoa</taxon>
        <taxon>Nematoda</taxon>
        <taxon>Chromadorea</taxon>
        <taxon>Rhabditida</taxon>
        <taxon>Rhabditina</taxon>
        <taxon>Rhabditomorpha</taxon>
        <taxon>Strongyloidea</taxon>
        <taxon>Strongylidae</taxon>
        <taxon>Oesophagostomum</taxon>
    </lineage>
</organism>
<evidence type="ECO:0000256" key="4">
    <source>
        <dbReference type="ARBA" id="ARBA00022989"/>
    </source>
</evidence>
<evidence type="ECO:0000256" key="9">
    <source>
        <dbReference type="SAM" id="Phobius"/>
    </source>
</evidence>
<sequence length="946" mass="105555">MAAGVREMVRPPRLAYLQRIVRNLSTFQEMRDLRFQLASAPLSTAESKTSFFKNAFDVANRLLFNEHQTLPVTATSNKQFEAFLKASQMVVSAEHPATGPVPLRSQCPTTLPHIHHCVAVNILLPPNCYEQLSHRFIALSSLFLSMRQMVLSPNQYWTKYQHLLSLMHCRYASVPSFFSVSSSLNLIILSDFAIGWARFKIARIRSTADGDYEESGGAIILEMRDLRFQLASAPLSTAESKTSFFKNAFDVANRLLFNFRHFFTHRLHPDIVEQTLSVFTSLDEGIENNEELQGDLAGALVAAASLLCNNGYLDVSVDDEVFSMFEQAVFDQSAPSIKQIRYLENADLHLEQIHVNGESSSELPILPTWQSLLASIDWYVHKILCHVIPKTVVWALLCLTAYEMFRSQPADKHPPLPFEEYLLDIPVSERKDLRAVYKPISSAGAFGAPVSDIKIFTGLPPDTVENILKELARACQIICVGVDVHRWVAAEYASAWCVKVAGNLVCPRPWTMPTGEICPSTVRWMAESVLMTIVSSPGITIKEISFRLEFALQAAAVHDLVSVLVRAGCVQEIEELFEDMTLQSPFQKECMEIGVTYLLPVVGCIETFARIFGGIALLPAMTGRTDGEKDEEVTEDKSKRIASKIKGTEEMKRARSMSSGQTAQSPTLSWWNWSYWTSKSNPLTQSPSKPAHTEVAIHESTAAASESPATSSTPAASSVSLEEDVEPKLSGWERIRALYEKPSMEHDCSKRVTRMVFLTGFFVGGAATYAQAHETYERSNVGRKYLSPSDAFKRRMDYAIVRFAKSGFLMGAKAAFISGSIVILSTHLAAYRQRFSSWYLPAFSALVGGVFTFPLGLVGSMKAVGLGVTSGLTLAAVVHLYALSMDKTVDQAYWTFKREYEDEMRMAREWDERVTAFMKAEGYKWRGSAAQRLKKLDEEKLAAQDT</sequence>
<evidence type="ECO:0000256" key="6">
    <source>
        <dbReference type="ARBA" id="ARBA00040778"/>
    </source>
</evidence>
<dbReference type="InterPro" id="IPR055299">
    <property type="entry name" value="TIMMDC1"/>
</dbReference>
<dbReference type="GO" id="GO:0005739">
    <property type="term" value="C:mitochondrion"/>
    <property type="evidence" value="ECO:0007669"/>
    <property type="project" value="TreeGrafter"/>
</dbReference>
<comment type="subcellular location">
    <subcellularLocation>
        <location evidence="1">Membrane</location>
        <topology evidence="1">Multi-pass membrane protein</topology>
    </subcellularLocation>
</comment>
<evidence type="ECO:0000256" key="1">
    <source>
        <dbReference type="ARBA" id="ARBA00004141"/>
    </source>
</evidence>
<keyword evidence="5 9" id="KW-0472">Membrane</keyword>
<evidence type="ECO:0000313" key="11">
    <source>
        <dbReference type="Proteomes" id="UP000053660"/>
    </source>
</evidence>
<feature type="compositionally biased region" description="Low complexity" evidence="8">
    <location>
        <begin position="700"/>
        <end position="718"/>
    </location>
</feature>